<accession>A0A5J4YZ36</accession>
<dbReference type="EMBL" id="VRMN01000003">
    <property type="protein sequence ID" value="KAA8495893.1"/>
    <property type="molecule type" value="Genomic_DNA"/>
</dbReference>
<evidence type="ECO:0008006" key="5">
    <source>
        <dbReference type="Google" id="ProtNLM"/>
    </source>
</evidence>
<name>A0A5J4YZ36_PORPP</name>
<organism evidence="3 4">
    <name type="scientific">Porphyridium purpureum</name>
    <name type="common">Red alga</name>
    <name type="synonym">Porphyridium cruentum</name>
    <dbReference type="NCBI Taxonomy" id="35688"/>
    <lineage>
        <taxon>Eukaryota</taxon>
        <taxon>Rhodophyta</taxon>
        <taxon>Bangiophyceae</taxon>
        <taxon>Porphyridiales</taxon>
        <taxon>Porphyridiaceae</taxon>
        <taxon>Porphyridium</taxon>
    </lineage>
</organism>
<evidence type="ECO:0000313" key="3">
    <source>
        <dbReference type="EMBL" id="KAA8495893.1"/>
    </source>
</evidence>
<sequence>MPMMASEERLPVMDSSSQRVSRQGTLRNRGRTGSGLGASALGPLSGSSSYVTLSDSVTPSNEMHFKLEGNTVRDVDGAEVGRMARPPFMSRAWWSNVARCFQAVQDSALFHYAKPLELHVAISAIGELFVIAGSLIAGFSLQFFEIADLSQLAFKWYLPNSVFITLAFLSGIACVVVAAMLFIGISTVPVSHVHVFANHMSWWLLRPGILMGLSFVFMGAAFTTISLRAPYPVAAWSCLGIIVFILVLLVCISLELMQRIVCVRDFVKIDTQREIARKKREMQERKDLLKQRRRSGASTKFARKISRAKLARSFSDTNLAQRSTVSDVEATSEGHTKML</sequence>
<feature type="region of interest" description="Disordered" evidence="1">
    <location>
        <begin position="1"/>
        <end position="40"/>
    </location>
</feature>
<evidence type="ECO:0000256" key="1">
    <source>
        <dbReference type="SAM" id="MobiDB-lite"/>
    </source>
</evidence>
<keyword evidence="2" id="KW-1133">Transmembrane helix</keyword>
<feature type="compositionally biased region" description="Polar residues" evidence="1">
    <location>
        <begin position="14"/>
        <end position="26"/>
    </location>
</feature>
<proteinExistence type="predicted"/>
<protein>
    <recommendedName>
        <fullName evidence="5">Transmembrane protein</fullName>
    </recommendedName>
</protein>
<keyword evidence="2" id="KW-0812">Transmembrane</keyword>
<feature type="transmembrane region" description="Helical" evidence="2">
    <location>
        <begin position="233"/>
        <end position="254"/>
    </location>
</feature>
<feature type="transmembrane region" description="Helical" evidence="2">
    <location>
        <begin position="204"/>
        <end position="227"/>
    </location>
</feature>
<comment type="caution">
    <text evidence="3">The sequence shown here is derived from an EMBL/GenBank/DDBJ whole genome shotgun (WGS) entry which is preliminary data.</text>
</comment>
<feature type="compositionally biased region" description="Basic and acidic residues" evidence="1">
    <location>
        <begin position="1"/>
        <end position="11"/>
    </location>
</feature>
<evidence type="ECO:0000313" key="4">
    <source>
        <dbReference type="Proteomes" id="UP000324585"/>
    </source>
</evidence>
<reference evidence="4" key="1">
    <citation type="journal article" date="2019" name="Nat. Commun.">
        <title>Expansion of phycobilisome linker gene families in mesophilic red algae.</title>
        <authorList>
            <person name="Lee J."/>
            <person name="Kim D."/>
            <person name="Bhattacharya D."/>
            <person name="Yoon H.S."/>
        </authorList>
    </citation>
    <scope>NUCLEOTIDE SEQUENCE [LARGE SCALE GENOMIC DNA]</scope>
    <source>
        <strain evidence="4">CCMP 1328</strain>
    </source>
</reference>
<dbReference type="AlphaFoldDB" id="A0A5J4YZ36"/>
<feature type="transmembrane region" description="Helical" evidence="2">
    <location>
        <begin position="161"/>
        <end position="183"/>
    </location>
</feature>
<dbReference type="Proteomes" id="UP000324585">
    <property type="component" value="Unassembled WGS sequence"/>
</dbReference>
<feature type="transmembrane region" description="Helical" evidence="2">
    <location>
        <begin position="120"/>
        <end position="141"/>
    </location>
</feature>
<evidence type="ECO:0000256" key="2">
    <source>
        <dbReference type="SAM" id="Phobius"/>
    </source>
</evidence>
<gene>
    <name evidence="3" type="ORF">FVE85_2048</name>
</gene>
<keyword evidence="4" id="KW-1185">Reference proteome</keyword>
<keyword evidence="2" id="KW-0472">Membrane</keyword>